<dbReference type="InterPro" id="IPR036973">
    <property type="entry name" value="Capsid_L1_sf_Papillomavir"/>
</dbReference>
<dbReference type="GO" id="GO:0005198">
    <property type="term" value="F:structural molecule activity"/>
    <property type="evidence" value="ECO:0007669"/>
    <property type="project" value="UniProtKB-UniRule"/>
</dbReference>
<keyword evidence="7" id="KW-1015">Disulfide bond</keyword>
<dbReference type="GO" id="GO:0042025">
    <property type="term" value="C:host cell nucleus"/>
    <property type="evidence" value="ECO:0007669"/>
    <property type="project" value="UniProtKB-SubCell"/>
</dbReference>
<dbReference type="GO" id="GO:0075509">
    <property type="term" value="P:endocytosis involved in viral entry into host cell"/>
    <property type="evidence" value="ECO:0007669"/>
    <property type="project" value="UniProtKB-KW"/>
</dbReference>
<comment type="function">
    <text evidence="7 8">Forms an icosahedral capsid with a T=7 symmetry and a 50 nm diameter. The capsid is composed of 72 pentamers linked to each other by disulfide bonds and associated with L2 proteins. Binds to heparan sulfate proteoglycans on cell surface of basal layer keratinocytes to provide initial virion attachment. This binding mediates a conformational change in the virus capsid that facilitates efficient infection. The virion enters the host cell via endocytosis. During virus trafficking, L1 protein dissociates from the viral DNA and the genomic DNA is released to the host nucleus. The virion assembly takes place within the cell nucleus. Encapsulates the genomic DNA together with protein L2.</text>
</comment>
<dbReference type="GO" id="GO:0019062">
    <property type="term" value="P:virion attachment to host cell"/>
    <property type="evidence" value="ECO:0007669"/>
    <property type="project" value="UniProtKB-UniRule"/>
</dbReference>
<dbReference type="HAMAP" id="MF_04002">
    <property type="entry name" value="PPV_L1"/>
    <property type="match status" value="1"/>
</dbReference>
<evidence type="ECO:0000256" key="6">
    <source>
        <dbReference type="ARBA" id="ARBA00023296"/>
    </source>
</evidence>
<keyword evidence="6 7" id="KW-1160">Virus entry into host cell</keyword>
<accession>A0A2D2ALW3</accession>
<keyword evidence="3 7" id="KW-1161">Viral attachment to host cell</keyword>
<reference evidence="9" key="1">
    <citation type="journal article" date="2018" name="MSphere">
        <title>Metagenomic Discovery of 83 New Human Papillomavirus Types in Patients with Immunodeficiency.</title>
        <authorList>
            <person name="Pastrana D.V."/>
            <person name="Peretti A."/>
            <person name="Welch N.L."/>
            <person name="Borgogna C."/>
            <person name="Olivero C."/>
            <person name="Badolato R."/>
            <person name="Notarangelo L.D."/>
            <person name="Gariglio M."/>
            <person name="FitzGerald P.C."/>
            <person name="McIntosh C.E."/>
            <person name="Reeves J."/>
            <person name="Starrett G.J."/>
            <person name="Bliskovsky V."/>
            <person name="Velez D."/>
            <person name="Brownell I."/>
            <person name="Yarchoan R."/>
            <person name="Wyvill K.M."/>
            <person name="Uldrick T.S."/>
            <person name="Maldarelli F."/>
            <person name="Lisco A."/>
            <person name="Sereti I."/>
            <person name="Gonzalez C.M."/>
            <person name="Androphy E.J."/>
            <person name="McBride A.A."/>
            <person name="Van Doorslaer K."/>
            <person name="Garcia F."/>
            <person name="Dvoretzky I."/>
            <person name="Liu J.S."/>
            <person name="Han J."/>
            <person name="Murphy P.M."/>
            <person name="McDermott D.H."/>
            <person name="Buck C.B."/>
        </authorList>
    </citation>
    <scope>NUCLEOTIDE SEQUENCE</scope>
    <source>
        <strain evidence="9">Gamma18_EV07c385</strain>
    </source>
</reference>
<keyword evidence="8" id="KW-1145">T=7 icosahedral capsid protein</keyword>
<dbReference type="GO" id="GO:0039620">
    <property type="term" value="C:T=7 icosahedral viral capsid"/>
    <property type="evidence" value="ECO:0007669"/>
    <property type="project" value="UniProtKB-UniRule"/>
</dbReference>
<keyword evidence="7" id="KW-1162">Viral penetration into host cytoplasm</keyword>
<evidence type="ECO:0000256" key="5">
    <source>
        <dbReference type="ARBA" id="ARBA00022921"/>
    </source>
</evidence>
<dbReference type="InterPro" id="IPR002210">
    <property type="entry name" value="Capsid_L1_Papillomavir"/>
</dbReference>
<dbReference type="SUPFAM" id="SSF88648">
    <property type="entry name" value="Group I dsDNA viruses"/>
    <property type="match status" value="1"/>
</dbReference>
<evidence type="ECO:0000256" key="3">
    <source>
        <dbReference type="ARBA" id="ARBA00022804"/>
    </source>
</evidence>
<dbReference type="Pfam" id="PF00500">
    <property type="entry name" value="Late_protein_L1"/>
    <property type="match status" value="1"/>
</dbReference>
<keyword evidence="7" id="KW-1048">Host nucleus</keyword>
<keyword evidence="2 7" id="KW-0945">Host-virus interaction</keyword>
<dbReference type="Gene3D" id="2.60.175.20">
    <property type="entry name" value="Major capsid L1 (late) superfamily, Papillomavirus"/>
    <property type="match status" value="2"/>
</dbReference>
<feature type="disulfide bond" description="Interchain (with Cys-436)" evidence="7">
    <location>
        <position position="177"/>
    </location>
</feature>
<evidence type="ECO:0000256" key="4">
    <source>
        <dbReference type="ARBA" id="ARBA00022844"/>
    </source>
</evidence>
<dbReference type="EMBL" id="MF588730">
    <property type="protein sequence ID" value="ATQ38455.1"/>
    <property type="molecule type" value="Genomic_DNA"/>
</dbReference>
<dbReference type="Proteomes" id="UP000290217">
    <property type="component" value="Segment"/>
</dbReference>
<evidence type="ECO:0000256" key="1">
    <source>
        <dbReference type="ARBA" id="ARBA00022561"/>
    </source>
</evidence>
<proteinExistence type="inferred from homology"/>
<feature type="disulfide bond" description="Interchain (with Cys-177)" evidence="7">
    <location>
        <position position="436"/>
    </location>
</feature>
<comment type="subcellular location">
    <subcellularLocation>
        <location evidence="7">Virion</location>
    </subcellularLocation>
    <subcellularLocation>
        <location evidence="7">Host nucleus</location>
    </subcellularLocation>
</comment>
<comment type="similarity">
    <text evidence="7 8">Belongs to the papillomaviridae L1 protein family.</text>
</comment>
<evidence type="ECO:0000256" key="7">
    <source>
        <dbReference type="HAMAP-Rule" id="MF_04002"/>
    </source>
</evidence>
<comment type="subunit">
    <text evidence="7">Self-assembles into homopentamers. The capsid has an icosahedral symmetry and consists of 72 capsomers, with each capsomer being a pentamer of L1. Interacts with the minor capsid protein L2; this interaction is necessary for viral genome encapsidation. Interacts with protein E2; this interaction enhances E2-dependent replication and transcription activation.</text>
</comment>
<evidence type="ECO:0000313" key="9">
    <source>
        <dbReference type="EMBL" id="ATQ38455.1"/>
    </source>
</evidence>
<keyword evidence="7" id="KW-1164">Virus endocytosis by host</keyword>
<keyword evidence="1 7" id="KW-0167">Capsid protein</keyword>
<dbReference type="PRINTS" id="PR00865">
    <property type="entry name" value="HPVCAPSIDL1"/>
</dbReference>
<sequence>MSLWLQSPGKLYLPPPKPVAKIYNTDDYVKRTGYYFHVGTERLLLVGNPYFDVEDNNNNITTPKVSANQYRVLKLQLPDPNKFAIADNCVYNPQTERLVWKLTGIEIGRGGPLGIGATGHPLFNKFTDVENPSDYPGSHTDENDYRKDIAFEPKQVQMFIVGCVPPTGQYWEVTKPCNKLNKGDCPAIELLHTYIQDGDMCEIGFGNANFQTFQEDKAGVPLEITNEICLWPDFLKMTKDVYGDQVFFFNKKEQLYARHYLCKAGIDGDTLPLDSYLNPQNEKPQQQNLGPYSYYSTPSGSLVSSDAGLFNRPYWLHKALGANNGILWGNNCFVTIVDNTRNVNFNISVATEGVNSKEQDYKYKAKDFKNYTRHTEEYELELIVELCKVPLEPDILAHINVMNPRILENWELNFVPPAPEGLQDTYRYLSSNAIKCPADIEPPKSEEPWDKYIFWTIDLTNKMSSELNEFSLGKRFLYQTGMINNKRLRSPCAENVSCKRSCTETGSCKKSTKRKRTRY</sequence>
<protein>
    <recommendedName>
        <fullName evidence="7 8">Major capsid protein L1</fullName>
    </recommendedName>
</protein>
<keyword evidence="4 7" id="KW-0946">Virion</keyword>
<name>A0A2D2ALW3_9PAPI</name>
<evidence type="ECO:0000256" key="2">
    <source>
        <dbReference type="ARBA" id="ARBA00022581"/>
    </source>
</evidence>
<keyword evidence="5 7" id="KW-0426">Late protein</keyword>
<dbReference type="InterPro" id="IPR011222">
    <property type="entry name" value="dsDNA_vir_gr_I_capsid"/>
</dbReference>
<organism evidence="9">
    <name type="scientific">Gammapapillomavirus 18</name>
    <dbReference type="NCBI Taxonomy" id="1513263"/>
    <lineage>
        <taxon>Viruses</taxon>
        <taxon>Monodnaviria</taxon>
        <taxon>Shotokuvirae</taxon>
        <taxon>Cossaviricota</taxon>
        <taxon>Papovaviricetes</taxon>
        <taxon>Zurhausenvirales</taxon>
        <taxon>Papillomaviridae</taxon>
        <taxon>Firstpapillomavirinae</taxon>
        <taxon>Gammapapillomavirus</taxon>
    </lineage>
</organism>
<gene>
    <name evidence="7 8 9" type="primary">L1</name>
</gene>
<evidence type="ECO:0000256" key="8">
    <source>
        <dbReference type="RuleBase" id="RU361248"/>
    </source>
</evidence>